<feature type="domain" description="Phage shock protein PspC N-terminal" evidence="7">
    <location>
        <begin position="35"/>
        <end position="91"/>
    </location>
</feature>
<evidence type="ECO:0000256" key="4">
    <source>
        <dbReference type="ARBA" id="ARBA00022989"/>
    </source>
</evidence>
<keyword evidence="5 6" id="KW-0472">Membrane</keyword>
<dbReference type="PANTHER" id="PTHR33885:SF3">
    <property type="entry name" value="PHAGE SHOCK PROTEIN C"/>
    <property type="match status" value="1"/>
</dbReference>
<feature type="transmembrane region" description="Helical" evidence="6">
    <location>
        <begin position="66"/>
        <end position="89"/>
    </location>
</feature>
<accession>A0A498R4S8</accession>
<keyword evidence="4 6" id="KW-1133">Transmembrane helix</keyword>
<evidence type="ECO:0000313" key="9">
    <source>
        <dbReference type="Proteomes" id="UP000277811"/>
    </source>
</evidence>
<evidence type="ECO:0000256" key="3">
    <source>
        <dbReference type="ARBA" id="ARBA00022692"/>
    </source>
</evidence>
<sequence length="93" mass="10017">MLWLIRAGAYLVSGLTIWQFAHGGAGIGSILAAHKPLTLDPDHSMIFGVCAGLSNFTGMDVTLIRLIWVILAFYRGIGIGLYLLAFLIMPVKG</sequence>
<evidence type="ECO:0000259" key="7">
    <source>
        <dbReference type="Pfam" id="PF04024"/>
    </source>
</evidence>
<reference evidence="8 9" key="1">
    <citation type="submission" date="2018-06" db="EMBL/GenBank/DDBJ databases">
        <authorList>
            <person name="Strepis N."/>
        </authorList>
    </citation>
    <scope>NUCLEOTIDE SEQUENCE [LARGE SCALE GENOMIC DNA]</scope>
    <source>
        <strain evidence="8">LUCI</strain>
    </source>
</reference>
<evidence type="ECO:0000256" key="5">
    <source>
        <dbReference type="ARBA" id="ARBA00023136"/>
    </source>
</evidence>
<dbReference type="AlphaFoldDB" id="A0A498R4S8"/>
<dbReference type="GO" id="GO:0005886">
    <property type="term" value="C:plasma membrane"/>
    <property type="evidence" value="ECO:0007669"/>
    <property type="project" value="UniProtKB-SubCell"/>
</dbReference>
<protein>
    <recommendedName>
        <fullName evidence="7">Phage shock protein PspC N-terminal domain-containing protein</fullName>
    </recommendedName>
</protein>
<dbReference type="Pfam" id="PF04024">
    <property type="entry name" value="PspC"/>
    <property type="match status" value="1"/>
</dbReference>
<keyword evidence="9" id="KW-1185">Reference proteome</keyword>
<comment type="subcellular location">
    <subcellularLocation>
        <location evidence="1">Cell membrane</location>
        <topology evidence="1">Single-pass membrane protein</topology>
    </subcellularLocation>
</comment>
<evidence type="ECO:0000313" key="8">
    <source>
        <dbReference type="EMBL" id="VBB05272.1"/>
    </source>
</evidence>
<keyword evidence="2" id="KW-1003">Cell membrane</keyword>
<dbReference type="EMBL" id="UPPP01000054">
    <property type="protein sequence ID" value="VBB05272.1"/>
    <property type="molecule type" value="Genomic_DNA"/>
</dbReference>
<dbReference type="InterPro" id="IPR052027">
    <property type="entry name" value="PspC"/>
</dbReference>
<dbReference type="InterPro" id="IPR007168">
    <property type="entry name" value="Phageshock_PspC_N"/>
</dbReference>
<evidence type="ECO:0000256" key="6">
    <source>
        <dbReference type="SAM" id="Phobius"/>
    </source>
</evidence>
<name>A0A498R4S8_9FIRM</name>
<dbReference type="RefSeq" id="WP_122626268.1">
    <property type="nucleotide sequence ID" value="NZ_UPPP01000054.1"/>
</dbReference>
<dbReference type="PANTHER" id="PTHR33885">
    <property type="entry name" value="PHAGE SHOCK PROTEIN C"/>
    <property type="match status" value="1"/>
</dbReference>
<gene>
    <name evidence="8" type="ORF">LUCI_0479</name>
</gene>
<evidence type="ECO:0000256" key="1">
    <source>
        <dbReference type="ARBA" id="ARBA00004162"/>
    </source>
</evidence>
<dbReference type="Proteomes" id="UP000277811">
    <property type="component" value="Unassembled WGS sequence"/>
</dbReference>
<organism evidence="8 9">
    <name type="scientific">Lucifera butyrica</name>
    <dbReference type="NCBI Taxonomy" id="1351585"/>
    <lineage>
        <taxon>Bacteria</taxon>
        <taxon>Bacillati</taxon>
        <taxon>Bacillota</taxon>
        <taxon>Negativicutes</taxon>
        <taxon>Veillonellales</taxon>
        <taxon>Veillonellaceae</taxon>
        <taxon>Lucifera</taxon>
    </lineage>
</organism>
<evidence type="ECO:0000256" key="2">
    <source>
        <dbReference type="ARBA" id="ARBA00022475"/>
    </source>
</evidence>
<proteinExistence type="predicted"/>
<keyword evidence="3 6" id="KW-0812">Transmembrane</keyword>
<dbReference type="OrthoDB" id="9815286at2"/>